<dbReference type="PROSITE" id="PS50850">
    <property type="entry name" value="MFS"/>
    <property type="match status" value="1"/>
</dbReference>
<feature type="transmembrane region" description="Helical" evidence="6">
    <location>
        <begin position="138"/>
        <end position="162"/>
    </location>
</feature>
<feature type="transmembrane region" description="Helical" evidence="6">
    <location>
        <begin position="285"/>
        <end position="303"/>
    </location>
</feature>
<feature type="transmembrane region" description="Helical" evidence="6">
    <location>
        <begin position="254"/>
        <end position="273"/>
    </location>
</feature>
<evidence type="ECO:0000256" key="5">
    <source>
        <dbReference type="ARBA" id="ARBA00023136"/>
    </source>
</evidence>
<gene>
    <name evidence="8" type="ORF">H1D41_11645</name>
</gene>
<feature type="transmembrane region" description="Helical" evidence="6">
    <location>
        <begin position="222"/>
        <end position="242"/>
    </location>
</feature>
<protein>
    <submittedName>
        <fullName evidence="8">TCR/Tet family MFS transporter</fullName>
    </submittedName>
</protein>
<evidence type="ECO:0000313" key="8">
    <source>
        <dbReference type="EMBL" id="MBI1494292.1"/>
    </source>
</evidence>
<feature type="transmembrane region" description="Helical" evidence="6">
    <location>
        <begin position="46"/>
        <end position="68"/>
    </location>
</feature>
<organism evidence="8 9">
    <name type="scientific">Halocynthiibacter styelae</name>
    <dbReference type="NCBI Taxonomy" id="2761955"/>
    <lineage>
        <taxon>Bacteria</taxon>
        <taxon>Pseudomonadati</taxon>
        <taxon>Pseudomonadota</taxon>
        <taxon>Alphaproteobacteria</taxon>
        <taxon>Rhodobacterales</taxon>
        <taxon>Paracoccaceae</taxon>
        <taxon>Halocynthiibacter</taxon>
    </lineage>
</organism>
<dbReference type="InterPro" id="IPR011701">
    <property type="entry name" value="MFS"/>
</dbReference>
<dbReference type="Proteomes" id="UP000640583">
    <property type="component" value="Unassembled WGS sequence"/>
</dbReference>
<feature type="transmembrane region" description="Helical" evidence="6">
    <location>
        <begin position="373"/>
        <end position="399"/>
    </location>
</feature>
<feature type="transmembrane region" description="Helical" evidence="6">
    <location>
        <begin position="309"/>
        <end position="330"/>
    </location>
</feature>
<evidence type="ECO:0000256" key="2">
    <source>
        <dbReference type="ARBA" id="ARBA00022448"/>
    </source>
</evidence>
<dbReference type="InterPro" id="IPR001958">
    <property type="entry name" value="Tet-R_TetA/multi-R_MdtG-like"/>
</dbReference>
<comment type="caution">
    <text evidence="8">The sequence shown here is derived from an EMBL/GenBank/DDBJ whole genome shotgun (WGS) entry which is preliminary data.</text>
</comment>
<feature type="transmembrane region" description="Helical" evidence="6">
    <location>
        <begin position="342"/>
        <end position="361"/>
    </location>
</feature>
<feature type="transmembrane region" description="Helical" evidence="6">
    <location>
        <begin position="104"/>
        <end position="126"/>
    </location>
</feature>
<dbReference type="RefSeq" id="WP_228849069.1">
    <property type="nucleotide sequence ID" value="NZ_JADCKQ010000008.1"/>
</dbReference>
<dbReference type="PANTHER" id="PTHR23504">
    <property type="entry name" value="MAJOR FACILITATOR SUPERFAMILY DOMAIN-CONTAINING PROTEIN 10"/>
    <property type="match status" value="1"/>
</dbReference>
<dbReference type="PRINTS" id="PR01035">
    <property type="entry name" value="TCRTETA"/>
</dbReference>
<dbReference type="InterPro" id="IPR020846">
    <property type="entry name" value="MFS_dom"/>
</dbReference>
<dbReference type="AlphaFoldDB" id="A0A8J7IEY7"/>
<feature type="transmembrane region" description="Helical" evidence="6">
    <location>
        <begin position="168"/>
        <end position="186"/>
    </location>
</feature>
<dbReference type="CDD" id="cd17388">
    <property type="entry name" value="MFS_TetA"/>
    <property type="match status" value="1"/>
</dbReference>
<keyword evidence="2" id="KW-0813">Transport</keyword>
<evidence type="ECO:0000256" key="4">
    <source>
        <dbReference type="ARBA" id="ARBA00022989"/>
    </source>
</evidence>
<evidence type="ECO:0000256" key="3">
    <source>
        <dbReference type="ARBA" id="ARBA00022692"/>
    </source>
</evidence>
<dbReference type="InterPro" id="IPR036259">
    <property type="entry name" value="MFS_trans_sf"/>
</dbReference>
<feature type="domain" description="Major facilitator superfamily (MFS) profile" evidence="7">
    <location>
        <begin position="9"/>
        <end position="397"/>
    </location>
</feature>
<feature type="transmembrane region" description="Helical" evidence="6">
    <location>
        <begin position="80"/>
        <end position="98"/>
    </location>
</feature>
<sequence>MSGKSTRLQVIFVLITLVIDAMGIGLIMPVMPDLIREIEGATLADAAIWGGYLSFSFAIMQFLFGPTVGSLSDRYGRRPVLLISLFIMAVDYAVMALADTMWLLLLGRIIGGITAATHSTAAAFIADISSDEERSQNFGLVSAAFGVGFVLGPVIGGLLASFGPRAPFIAAAILAGSNFVFGYFVFPETVTDKIRRPFDWKRANPFGALMNIGRLPGIKPLLMVYFLYQVAFYVYPAIWSYFTQERFGWSPAMVGWSLAVFGISMAISQGLLIRKIIPWIGERKTVILGFALDIVVFFLTAILTNGWIVLGLTPLSALGGMATPAMQGLMSRAAGADQQGELQGLLTSIGALGMILSPLIMTRTFAMFSEDGAAYYLPGAPFLLSMVLMALGLGIYLAGWRKLIPTGEKT</sequence>
<dbReference type="GO" id="GO:0016020">
    <property type="term" value="C:membrane"/>
    <property type="evidence" value="ECO:0007669"/>
    <property type="project" value="UniProtKB-SubCell"/>
</dbReference>
<proteinExistence type="predicted"/>
<feature type="transmembrane region" description="Helical" evidence="6">
    <location>
        <begin position="12"/>
        <end position="31"/>
    </location>
</feature>
<keyword evidence="9" id="KW-1185">Reference proteome</keyword>
<name>A0A8J7IEY7_9RHOB</name>
<dbReference type="GO" id="GO:0022857">
    <property type="term" value="F:transmembrane transporter activity"/>
    <property type="evidence" value="ECO:0007669"/>
    <property type="project" value="InterPro"/>
</dbReference>
<dbReference type="EMBL" id="JADCKQ010000008">
    <property type="protein sequence ID" value="MBI1494292.1"/>
    <property type="molecule type" value="Genomic_DNA"/>
</dbReference>
<keyword evidence="5 6" id="KW-0472">Membrane</keyword>
<dbReference type="SUPFAM" id="SSF103473">
    <property type="entry name" value="MFS general substrate transporter"/>
    <property type="match status" value="1"/>
</dbReference>
<evidence type="ECO:0000256" key="1">
    <source>
        <dbReference type="ARBA" id="ARBA00004141"/>
    </source>
</evidence>
<reference evidence="8" key="1">
    <citation type="submission" date="2020-10" db="EMBL/GenBank/DDBJ databases">
        <title>Paenihalocynthiibacter styelae gen. nov., sp. nov., isolated from stalked sea squirt Styela clava.</title>
        <authorList>
            <person name="Kim Y.-O."/>
            <person name="Yoon J.-H."/>
        </authorList>
    </citation>
    <scope>NUCLEOTIDE SEQUENCE</scope>
    <source>
        <strain evidence="8">MYP1-1</strain>
    </source>
</reference>
<evidence type="ECO:0000256" key="6">
    <source>
        <dbReference type="SAM" id="Phobius"/>
    </source>
</evidence>
<keyword evidence="4 6" id="KW-1133">Transmembrane helix</keyword>
<dbReference type="Gene3D" id="1.20.1250.20">
    <property type="entry name" value="MFS general substrate transporter like domains"/>
    <property type="match status" value="1"/>
</dbReference>
<evidence type="ECO:0000259" key="7">
    <source>
        <dbReference type="PROSITE" id="PS50850"/>
    </source>
</evidence>
<dbReference type="PANTHER" id="PTHR23504:SF15">
    <property type="entry name" value="MAJOR FACILITATOR SUPERFAMILY (MFS) PROFILE DOMAIN-CONTAINING PROTEIN"/>
    <property type="match status" value="1"/>
</dbReference>
<dbReference type="Pfam" id="PF07690">
    <property type="entry name" value="MFS_1"/>
    <property type="match status" value="1"/>
</dbReference>
<accession>A0A8J7IEY7</accession>
<comment type="subcellular location">
    <subcellularLocation>
        <location evidence="1">Membrane</location>
        <topology evidence="1">Multi-pass membrane protein</topology>
    </subcellularLocation>
</comment>
<keyword evidence="3 6" id="KW-0812">Transmembrane</keyword>
<evidence type="ECO:0000313" key="9">
    <source>
        <dbReference type="Proteomes" id="UP000640583"/>
    </source>
</evidence>